<name>A0A8J2P5I0_9HEXA</name>
<comment type="caution">
    <text evidence="1">The sequence shown here is derived from an EMBL/GenBank/DDBJ whole genome shotgun (WGS) entry which is preliminary data.</text>
</comment>
<accession>A0A8J2P5I0</accession>
<reference evidence="1" key="1">
    <citation type="submission" date="2021-06" db="EMBL/GenBank/DDBJ databases">
        <authorList>
            <person name="Hodson N. C."/>
            <person name="Mongue J. A."/>
            <person name="Jaron S. K."/>
        </authorList>
    </citation>
    <scope>NUCLEOTIDE SEQUENCE</scope>
</reference>
<dbReference type="EMBL" id="CAJVCH010136106">
    <property type="protein sequence ID" value="CAG7726482.1"/>
    <property type="molecule type" value="Genomic_DNA"/>
</dbReference>
<gene>
    <name evidence="1" type="ORF">AFUS01_LOCUS15394</name>
</gene>
<protein>
    <submittedName>
        <fullName evidence="1">Uncharacterized protein</fullName>
    </submittedName>
</protein>
<dbReference type="Proteomes" id="UP000708208">
    <property type="component" value="Unassembled WGS sequence"/>
</dbReference>
<sequence>KIKFQESPYNFRDTE</sequence>
<evidence type="ECO:0000313" key="1">
    <source>
        <dbReference type="EMBL" id="CAG7726482.1"/>
    </source>
</evidence>
<keyword evidence="2" id="KW-1185">Reference proteome</keyword>
<proteinExistence type="predicted"/>
<organism evidence="1 2">
    <name type="scientific">Allacma fusca</name>
    <dbReference type="NCBI Taxonomy" id="39272"/>
    <lineage>
        <taxon>Eukaryota</taxon>
        <taxon>Metazoa</taxon>
        <taxon>Ecdysozoa</taxon>
        <taxon>Arthropoda</taxon>
        <taxon>Hexapoda</taxon>
        <taxon>Collembola</taxon>
        <taxon>Symphypleona</taxon>
        <taxon>Sminthuridae</taxon>
        <taxon>Allacma</taxon>
    </lineage>
</organism>
<feature type="non-terminal residue" evidence="1">
    <location>
        <position position="1"/>
    </location>
</feature>
<evidence type="ECO:0000313" key="2">
    <source>
        <dbReference type="Proteomes" id="UP000708208"/>
    </source>
</evidence>